<dbReference type="PATRIC" id="fig|1445510.3.peg.5672"/>
<dbReference type="InterPro" id="IPR016154">
    <property type="entry name" value="Heat_shock_Hsp33_C"/>
</dbReference>
<evidence type="ECO:0000313" key="8">
    <source>
        <dbReference type="Proteomes" id="UP000032266"/>
    </source>
</evidence>
<dbReference type="Proteomes" id="UP000032266">
    <property type="component" value="Chromosome"/>
</dbReference>
<comment type="PTM">
    <text evidence="6">Under oxidizing conditions two disulfide bonds are formed involving the reactive cysteines. Under reducing conditions zinc is bound to the reactive cysteines and the protein is inactive.</text>
</comment>
<dbReference type="Pfam" id="PF01430">
    <property type="entry name" value="HSP33"/>
    <property type="match status" value="1"/>
</dbReference>
<feature type="disulfide bond" description="Redox-active" evidence="6">
    <location>
        <begin position="229"/>
        <end position="231"/>
    </location>
</feature>
<dbReference type="AlphaFoldDB" id="A0A0C5VWU9"/>
<dbReference type="GO" id="GO:0044183">
    <property type="term" value="F:protein folding chaperone"/>
    <property type="evidence" value="ECO:0007669"/>
    <property type="project" value="TreeGrafter"/>
</dbReference>
<dbReference type="PIRSF" id="PIRSF005261">
    <property type="entry name" value="Heat_shock_Hsp33"/>
    <property type="match status" value="1"/>
</dbReference>
<keyword evidence="3 6" id="KW-1015">Disulfide bond</keyword>
<dbReference type="Gene3D" id="1.10.287.480">
    <property type="entry name" value="helix hairpin bin"/>
    <property type="match status" value="1"/>
</dbReference>
<dbReference type="HAMAP" id="MF_00117">
    <property type="entry name" value="HslO"/>
    <property type="match status" value="1"/>
</dbReference>
<dbReference type="KEGG" id="gsn:YC6258_05715"/>
<dbReference type="CDD" id="cd00498">
    <property type="entry name" value="Hsp33"/>
    <property type="match status" value="1"/>
</dbReference>
<evidence type="ECO:0000256" key="6">
    <source>
        <dbReference type="HAMAP-Rule" id="MF_00117"/>
    </source>
</evidence>
<name>A0A0C5VWU9_9GAMM</name>
<dbReference type="GO" id="GO:0051082">
    <property type="term" value="F:unfolded protein binding"/>
    <property type="evidence" value="ECO:0007669"/>
    <property type="project" value="UniProtKB-UniRule"/>
</dbReference>
<protein>
    <recommendedName>
        <fullName evidence="6">33 kDa chaperonin</fullName>
    </recommendedName>
    <alternativeName>
        <fullName evidence="6">Heat shock protein 33 homolog</fullName>
        <shortName evidence="6">HSP33</shortName>
    </alternativeName>
</protein>
<dbReference type="PANTHER" id="PTHR30111:SF1">
    <property type="entry name" value="33 KDA CHAPERONIN"/>
    <property type="match status" value="1"/>
</dbReference>
<dbReference type="OrthoDB" id="9793753at2"/>
<feature type="disulfide bond" description="Redox-active" evidence="6">
    <location>
        <begin position="262"/>
        <end position="265"/>
    </location>
</feature>
<keyword evidence="2 6" id="KW-0862">Zinc</keyword>
<evidence type="ECO:0000256" key="4">
    <source>
        <dbReference type="ARBA" id="ARBA00023186"/>
    </source>
</evidence>
<comment type="subcellular location">
    <subcellularLocation>
        <location evidence="6">Cytoplasm</location>
    </subcellularLocation>
</comment>
<evidence type="ECO:0000256" key="1">
    <source>
        <dbReference type="ARBA" id="ARBA00022490"/>
    </source>
</evidence>
<accession>A0A0C5VWU9</accession>
<keyword evidence="8" id="KW-1185">Reference proteome</keyword>
<sequence>MSNPDQSQRFLFDNSPVRGELVGLHKAYQEVLSKHNYPEPAQQLLGQFMAAAALLSSRLKLDGSLILQVSGNGQVRVLMAECNAAGELRAIAQYNDDFNDQGKILGSGQLTITFDPVKGNRYQGIVSLNDGENLADVLQQYFTQSEQLDTRIWLACDGQNASGLLLQRLPGNQHHDRDEDDDIWNRVTHLAGTIKTDELLNLNNDVILHRLFHEEQVRLFESEDLCFKCGCSRERSARALLHLGLDEARELIETLGHIDTDCQFCHQRYSFNADQVEAIFQEQRNSLN</sequence>
<dbReference type="EMBL" id="CP007142">
    <property type="protein sequence ID" value="AJQ97743.1"/>
    <property type="molecule type" value="Genomic_DNA"/>
</dbReference>
<dbReference type="InterPro" id="IPR023212">
    <property type="entry name" value="Hsp33_helix_hairpin_bin_dom_sf"/>
</dbReference>
<evidence type="ECO:0000313" key="7">
    <source>
        <dbReference type="EMBL" id="AJQ97743.1"/>
    </source>
</evidence>
<comment type="similarity">
    <text evidence="6">Belongs to the HSP33 family.</text>
</comment>
<reference evidence="7 8" key="1">
    <citation type="submission" date="2014-01" db="EMBL/GenBank/DDBJ databases">
        <title>Full genme sequencing of cellulolytic bacterium Gynuella sunshinyii YC6258T gen. nov., sp. nov.</title>
        <authorList>
            <person name="Khan H."/>
            <person name="Chung E.J."/>
            <person name="Chung Y.R."/>
        </authorList>
    </citation>
    <scope>NUCLEOTIDE SEQUENCE [LARGE SCALE GENOMIC DNA]</scope>
    <source>
        <strain evidence="7 8">YC6258</strain>
    </source>
</reference>
<evidence type="ECO:0000256" key="3">
    <source>
        <dbReference type="ARBA" id="ARBA00023157"/>
    </source>
</evidence>
<dbReference type="NCBIfam" id="NF001033">
    <property type="entry name" value="PRK00114.1"/>
    <property type="match status" value="1"/>
</dbReference>
<comment type="function">
    <text evidence="6">Redox regulated molecular chaperone. Protects both thermally unfolding and oxidatively damaged proteins from irreversible aggregation. Plays an important role in the bacterial defense system toward oxidative stress.</text>
</comment>
<dbReference type="SUPFAM" id="SSF64397">
    <property type="entry name" value="Hsp33 domain"/>
    <property type="match status" value="1"/>
</dbReference>
<gene>
    <name evidence="6" type="primary">hslO</name>
    <name evidence="7" type="ORF">YC6258_05715</name>
</gene>
<keyword evidence="5 6" id="KW-0676">Redox-active center</keyword>
<dbReference type="Gene3D" id="3.55.30.10">
    <property type="entry name" value="Hsp33 domain"/>
    <property type="match status" value="1"/>
</dbReference>
<dbReference type="GO" id="GO:0042026">
    <property type="term" value="P:protein refolding"/>
    <property type="evidence" value="ECO:0007669"/>
    <property type="project" value="TreeGrafter"/>
</dbReference>
<dbReference type="PANTHER" id="PTHR30111">
    <property type="entry name" value="33 KDA CHAPERONIN"/>
    <property type="match status" value="1"/>
</dbReference>
<dbReference type="Gene3D" id="3.90.1280.10">
    <property type="entry name" value="HSP33 redox switch-like"/>
    <property type="match status" value="1"/>
</dbReference>
<evidence type="ECO:0000256" key="5">
    <source>
        <dbReference type="ARBA" id="ARBA00023284"/>
    </source>
</evidence>
<dbReference type="HOGENOM" id="CLU_054493_0_0_6"/>
<evidence type="ECO:0000256" key="2">
    <source>
        <dbReference type="ARBA" id="ARBA00022833"/>
    </source>
</evidence>
<dbReference type="SUPFAM" id="SSF118352">
    <property type="entry name" value="HSP33 redox switch-like"/>
    <property type="match status" value="1"/>
</dbReference>
<dbReference type="InterPro" id="IPR016153">
    <property type="entry name" value="Heat_shock_Hsp33_N"/>
</dbReference>
<dbReference type="InterPro" id="IPR000397">
    <property type="entry name" value="Heat_shock_Hsp33"/>
</dbReference>
<keyword evidence="4 6" id="KW-0143">Chaperone</keyword>
<dbReference type="RefSeq" id="WP_044619407.1">
    <property type="nucleotide sequence ID" value="NZ_CP007142.1"/>
</dbReference>
<keyword evidence="1 6" id="KW-0963">Cytoplasm</keyword>
<organism evidence="7 8">
    <name type="scientific">Gynuella sunshinyii YC6258</name>
    <dbReference type="NCBI Taxonomy" id="1445510"/>
    <lineage>
        <taxon>Bacteria</taxon>
        <taxon>Pseudomonadati</taxon>
        <taxon>Pseudomonadota</taxon>
        <taxon>Gammaproteobacteria</taxon>
        <taxon>Oceanospirillales</taxon>
        <taxon>Saccharospirillaceae</taxon>
        <taxon>Gynuella</taxon>
    </lineage>
</organism>
<dbReference type="STRING" id="1445510.YC6258_05715"/>
<dbReference type="GO" id="GO:0005737">
    <property type="term" value="C:cytoplasm"/>
    <property type="evidence" value="ECO:0007669"/>
    <property type="project" value="UniProtKB-SubCell"/>
</dbReference>
<proteinExistence type="inferred from homology"/>